<evidence type="ECO:0000313" key="4">
    <source>
        <dbReference type="Proteomes" id="UP000237347"/>
    </source>
</evidence>
<keyword evidence="4" id="KW-1185">Reference proteome</keyword>
<evidence type="ECO:0000313" key="3">
    <source>
        <dbReference type="EMBL" id="KAK7814153.1"/>
    </source>
</evidence>
<dbReference type="EMBL" id="PKMF04001126">
    <property type="protein sequence ID" value="KAK7814153.1"/>
    <property type="molecule type" value="Genomic_DNA"/>
</dbReference>
<organism evidence="3 4">
    <name type="scientific">Quercus suber</name>
    <name type="common">Cork oak</name>
    <dbReference type="NCBI Taxonomy" id="58331"/>
    <lineage>
        <taxon>Eukaryota</taxon>
        <taxon>Viridiplantae</taxon>
        <taxon>Streptophyta</taxon>
        <taxon>Embryophyta</taxon>
        <taxon>Tracheophyta</taxon>
        <taxon>Spermatophyta</taxon>
        <taxon>Magnoliopsida</taxon>
        <taxon>eudicotyledons</taxon>
        <taxon>Gunneridae</taxon>
        <taxon>Pentapetalae</taxon>
        <taxon>rosids</taxon>
        <taxon>fabids</taxon>
        <taxon>Fagales</taxon>
        <taxon>Fagaceae</taxon>
        <taxon>Quercus</taxon>
    </lineage>
</organism>
<dbReference type="InterPro" id="IPR008502">
    <property type="entry name" value="Prolamin-like"/>
</dbReference>
<accession>A0AAW0IJ55</accession>
<evidence type="ECO:0000259" key="2">
    <source>
        <dbReference type="Pfam" id="PF05617"/>
    </source>
</evidence>
<dbReference type="GO" id="GO:0080155">
    <property type="term" value="P:regulation of double fertilization forming a zygote and endosperm"/>
    <property type="evidence" value="ECO:0007669"/>
    <property type="project" value="TreeGrafter"/>
</dbReference>
<gene>
    <name evidence="3" type="ORF">CFP56_003480</name>
</gene>
<dbReference type="Proteomes" id="UP000237347">
    <property type="component" value="Unassembled WGS sequence"/>
</dbReference>
<dbReference type="PANTHER" id="PTHR31181:SF67">
    <property type="entry name" value="PROLAMIN-LIKE PROTEIN (DUF1278)"/>
    <property type="match status" value="1"/>
</dbReference>
<feature type="domain" description="Prolamin-like" evidence="2">
    <location>
        <begin position="31"/>
        <end position="92"/>
    </location>
</feature>
<protein>
    <recommendedName>
        <fullName evidence="2">Prolamin-like domain-containing protein</fullName>
    </recommendedName>
</protein>
<feature type="domain" description="Prolamin-like" evidence="2">
    <location>
        <begin position="142"/>
        <end position="203"/>
    </location>
</feature>
<comment type="caution">
    <text evidence="3">The sequence shown here is derived from an EMBL/GenBank/DDBJ whole genome shotgun (WGS) entry which is preliminary data.</text>
</comment>
<dbReference type="GO" id="GO:2000008">
    <property type="term" value="P:regulation of protein localization to cell surface"/>
    <property type="evidence" value="ECO:0007669"/>
    <property type="project" value="TreeGrafter"/>
</dbReference>
<dbReference type="Pfam" id="PF05617">
    <property type="entry name" value="Prolamin_like"/>
    <property type="match status" value="2"/>
</dbReference>
<proteinExistence type="predicted"/>
<sequence>MLVPTGLAQLLQIPELFSIPGAGGPSGANGQCLSSIVNLLGCLTQILSSLINGQFGIVGSSCCNAITQIEENCLSKLLPTIHIFTPLLNNSCAQSPKGNGQVSELAAGKTSLPGLLAMLRGNKDIQQCWSVLTRQLEQDIAKCWSSLKIINGCILEIHESLSKEKFNVSGPACCKAITNVSDKCWPKMFPLNPLFPPLLKNSCAPIAAGPATKL</sequence>
<dbReference type="GO" id="GO:0031982">
    <property type="term" value="C:vesicle"/>
    <property type="evidence" value="ECO:0007669"/>
    <property type="project" value="TreeGrafter"/>
</dbReference>
<dbReference type="GO" id="GO:0005576">
    <property type="term" value="C:extracellular region"/>
    <property type="evidence" value="ECO:0007669"/>
    <property type="project" value="TreeGrafter"/>
</dbReference>
<keyword evidence="1" id="KW-0732">Signal</keyword>
<evidence type="ECO:0000256" key="1">
    <source>
        <dbReference type="ARBA" id="ARBA00022729"/>
    </source>
</evidence>
<name>A0AAW0IJ55_QUESU</name>
<dbReference type="PANTHER" id="PTHR31181">
    <property type="entry name" value="EGG CELL-SECRETED PROTEIN 1.4"/>
    <property type="match status" value="1"/>
</dbReference>
<reference evidence="3 4" key="1">
    <citation type="journal article" date="2018" name="Sci. Data">
        <title>The draft genome sequence of cork oak.</title>
        <authorList>
            <person name="Ramos A.M."/>
            <person name="Usie A."/>
            <person name="Barbosa P."/>
            <person name="Barros P.M."/>
            <person name="Capote T."/>
            <person name="Chaves I."/>
            <person name="Simoes F."/>
            <person name="Abreu I."/>
            <person name="Carrasquinho I."/>
            <person name="Faro C."/>
            <person name="Guimaraes J.B."/>
            <person name="Mendonca D."/>
            <person name="Nobrega F."/>
            <person name="Rodrigues L."/>
            <person name="Saibo N.J.M."/>
            <person name="Varela M.C."/>
            <person name="Egas C."/>
            <person name="Matos J."/>
            <person name="Miguel C.M."/>
            <person name="Oliveira M.M."/>
            <person name="Ricardo C.P."/>
            <person name="Goncalves S."/>
        </authorList>
    </citation>
    <scope>NUCLEOTIDE SEQUENCE [LARGE SCALE GENOMIC DNA]</scope>
    <source>
        <strain evidence="4">cv. HL8</strain>
    </source>
</reference>
<dbReference type="AlphaFoldDB" id="A0AAW0IJ55"/>
<dbReference type="GO" id="GO:0009567">
    <property type="term" value="P:double fertilization forming a zygote and endosperm"/>
    <property type="evidence" value="ECO:0007669"/>
    <property type="project" value="TreeGrafter"/>
</dbReference>